<dbReference type="PROSITE" id="PS51719">
    <property type="entry name" value="G_SEPTIN"/>
    <property type="match status" value="1"/>
</dbReference>
<evidence type="ECO:0000259" key="5">
    <source>
        <dbReference type="PROSITE" id="PS50002"/>
    </source>
</evidence>
<comment type="similarity">
    <text evidence="3">Belongs to the TRAFAC class TrmE-Era-EngA-EngB-Septin-like GTPase superfamily. Septin GTPase family.</text>
</comment>
<evidence type="ECO:0000256" key="2">
    <source>
        <dbReference type="PROSITE-ProRule" id="PRU00192"/>
    </source>
</evidence>
<keyword evidence="1 2" id="KW-0728">SH3 domain</keyword>
<feature type="non-terminal residue" evidence="7">
    <location>
        <position position="334"/>
    </location>
</feature>
<evidence type="ECO:0000256" key="3">
    <source>
        <dbReference type="RuleBase" id="RU004560"/>
    </source>
</evidence>
<dbReference type="Gene3D" id="3.40.50.300">
    <property type="entry name" value="P-loop containing nucleotide triphosphate hydrolases"/>
    <property type="match status" value="1"/>
</dbReference>
<dbReference type="Pfam" id="PF14604">
    <property type="entry name" value="SH3_9"/>
    <property type="match status" value="1"/>
</dbReference>
<reference evidence="8" key="1">
    <citation type="journal article" date="2018" name="Nat. Microbiol.">
        <title>Leveraging single-cell genomics to expand the fungal tree of life.</title>
        <authorList>
            <person name="Ahrendt S.R."/>
            <person name="Quandt C.A."/>
            <person name="Ciobanu D."/>
            <person name="Clum A."/>
            <person name="Salamov A."/>
            <person name="Andreopoulos B."/>
            <person name="Cheng J.F."/>
            <person name="Woyke T."/>
            <person name="Pelin A."/>
            <person name="Henrissat B."/>
            <person name="Reynolds N.K."/>
            <person name="Benny G.L."/>
            <person name="Smith M.E."/>
            <person name="James T.Y."/>
            <person name="Grigoriev I.V."/>
        </authorList>
    </citation>
    <scope>NUCLEOTIDE SEQUENCE [LARGE SCALE GENOMIC DNA]</scope>
</reference>
<feature type="domain" description="Septin-type G" evidence="6">
    <location>
        <begin position="222"/>
        <end position="334"/>
    </location>
</feature>
<name>A0A4P9VYI3_9FUNG</name>
<dbReference type="AlphaFoldDB" id="A0A4P9VYI3"/>
<dbReference type="Gene3D" id="2.30.30.40">
    <property type="entry name" value="SH3 Domains"/>
    <property type="match status" value="1"/>
</dbReference>
<dbReference type="PROSITE" id="PS50002">
    <property type="entry name" value="SH3"/>
    <property type="match status" value="1"/>
</dbReference>
<keyword evidence="3" id="KW-0342">GTP-binding</keyword>
<dbReference type="InterPro" id="IPR027417">
    <property type="entry name" value="P-loop_NTPase"/>
</dbReference>
<feature type="compositionally biased region" description="Low complexity" evidence="4">
    <location>
        <begin position="111"/>
        <end position="128"/>
    </location>
</feature>
<dbReference type="GO" id="GO:0005525">
    <property type="term" value="F:GTP binding"/>
    <property type="evidence" value="ECO:0007669"/>
    <property type="project" value="UniProtKB-KW"/>
</dbReference>
<dbReference type="OrthoDB" id="5340910at2759"/>
<evidence type="ECO:0000313" key="8">
    <source>
        <dbReference type="Proteomes" id="UP000269721"/>
    </source>
</evidence>
<feature type="compositionally biased region" description="Low complexity" evidence="4">
    <location>
        <begin position="162"/>
        <end position="193"/>
    </location>
</feature>
<organism evidence="7 8">
    <name type="scientific">Blyttiomyces helicus</name>
    <dbReference type="NCBI Taxonomy" id="388810"/>
    <lineage>
        <taxon>Eukaryota</taxon>
        <taxon>Fungi</taxon>
        <taxon>Fungi incertae sedis</taxon>
        <taxon>Chytridiomycota</taxon>
        <taxon>Chytridiomycota incertae sedis</taxon>
        <taxon>Chytridiomycetes</taxon>
        <taxon>Chytridiomycetes incertae sedis</taxon>
        <taxon>Blyttiomyces</taxon>
    </lineage>
</organism>
<dbReference type="InterPro" id="IPR001452">
    <property type="entry name" value="SH3_domain"/>
</dbReference>
<accession>A0A4P9VYI3</accession>
<dbReference type="Proteomes" id="UP000269721">
    <property type="component" value="Unassembled WGS sequence"/>
</dbReference>
<feature type="region of interest" description="Disordered" evidence="4">
    <location>
        <begin position="93"/>
        <end position="139"/>
    </location>
</feature>
<protein>
    <recommendedName>
        <fullName evidence="9">SH3 domain-containing protein</fullName>
    </recommendedName>
</protein>
<dbReference type="EMBL" id="ML000798">
    <property type="protein sequence ID" value="RKO83823.1"/>
    <property type="molecule type" value="Genomic_DNA"/>
</dbReference>
<keyword evidence="8" id="KW-1185">Reference proteome</keyword>
<dbReference type="Pfam" id="PF00735">
    <property type="entry name" value="Septin"/>
    <property type="match status" value="1"/>
</dbReference>
<dbReference type="SUPFAM" id="SSF50044">
    <property type="entry name" value="SH3-domain"/>
    <property type="match status" value="1"/>
</dbReference>
<feature type="domain" description="SH3" evidence="5">
    <location>
        <begin position="2"/>
        <end position="63"/>
    </location>
</feature>
<evidence type="ECO:0000256" key="4">
    <source>
        <dbReference type="SAM" id="MobiDB-lite"/>
    </source>
</evidence>
<dbReference type="InterPro" id="IPR036028">
    <property type="entry name" value="SH3-like_dom_sf"/>
</dbReference>
<evidence type="ECO:0000259" key="6">
    <source>
        <dbReference type="PROSITE" id="PS51719"/>
    </source>
</evidence>
<keyword evidence="3" id="KW-0547">Nucleotide-binding</keyword>
<dbReference type="SUPFAM" id="SSF52540">
    <property type="entry name" value="P-loop containing nucleoside triphosphate hydrolases"/>
    <property type="match status" value="1"/>
</dbReference>
<evidence type="ECO:0008006" key="9">
    <source>
        <dbReference type="Google" id="ProtNLM"/>
    </source>
</evidence>
<proteinExistence type="inferred from homology"/>
<feature type="region of interest" description="Disordered" evidence="4">
    <location>
        <begin position="162"/>
        <end position="195"/>
    </location>
</feature>
<sequence>MDNEVKYRAVAHYEPAHDDEIKLEANDSVVILHAYDDGWVLGRNESSSAIGLLPKNFLARVTAPPTAAAQPPPSASVPADSEKLMLRRGSSIFAVQPNQPLPEDDDDENEPTSFPASVAAAASVTPSADGDDLTSWSAPTDPVEISALASLDSKGAPLEPPVVVSAGPSSSAPLATSPAPAPHAPVTAASSSEAEQERLQAAREKFETVNARRALRSKIPANVGALKIAVVGDSGIGKTSLIHNFFALPEVCDKEVLHVSDEIGEVRASTIPSTGLHTSEEPWNLTFVDTPGFGIQMDAMLTIKPIIDYHHRQFITTNGVLAPNAEIPNLVPFL</sequence>
<evidence type="ECO:0000313" key="7">
    <source>
        <dbReference type="EMBL" id="RKO83823.1"/>
    </source>
</evidence>
<dbReference type="InterPro" id="IPR030379">
    <property type="entry name" value="G_SEPTIN_dom"/>
</dbReference>
<evidence type="ECO:0000256" key="1">
    <source>
        <dbReference type="ARBA" id="ARBA00022443"/>
    </source>
</evidence>
<dbReference type="SMART" id="SM00326">
    <property type="entry name" value="SH3"/>
    <property type="match status" value="1"/>
</dbReference>
<gene>
    <name evidence="7" type="ORF">BDK51DRAFT_32394</name>
</gene>